<evidence type="ECO:0000313" key="2">
    <source>
        <dbReference type="EMBL" id="RFS83821.1"/>
    </source>
</evidence>
<dbReference type="AlphaFoldDB" id="A0A372GEL7"/>
<protein>
    <submittedName>
        <fullName evidence="2">Uncharacterized protein</fullName>
    </submittedName>
</protein>
<sequence>MPFDTPETDGVFESGAGGQAEEFDIDVVDALRGAAGAGGPPHEDADASGDDVHELGRLRRDG</sequence>
<gene>
    <name evidence="2" type="ORF">D0T12_16485</name>
</gene>
<reference evidence="2 3" key="1">
    <citation type="submission" date="2018-08" db="EMBL/GenBank/DDBJ databases">
        <title>Actinomadura spongicola sp. nov., isolated from marine sponge Leucetta chagosensis.</title>
        <authorList>
            <person name="Li L."/>
            <person name="Lin H.W."/>
        </authorList>
    </citation>
    <scope>NUCLEOTIDE SEQUENCE [LARGE SCALE GENOMIC DNA]</scope>
    <source>
        <strain evidence="2 3">LHW52907</strain>
    </source>
</reference>
<evidence type="ECO:0000313" key="3">
    <source>
        <dbReference type="Proteomes" id="UP000262882"/>
    </source>
</evidence>
<feature type="region of interest" description="Disordered" evidence="1">
    <location>
        <begin position="1"/>
        <end position="21"/>
    </location>
</feature>
<feature type="compositionally biased region" description="Basic and acidic residues" evidence="1">
    <location>
        <begin position="41"/>
        <end position="62"/>
    </location>
</feature>
<comment type="caution">
    <text evidence="2">The sequence shown here is derived from an EMBL/GenBank/DDBJ whole genome shotgun (WGS) entry which is preliminary data.</text>
</comment>
<organism evidence="2 3">
    <name type="scientific">Actinomadura spongiicola</name>
    <dbReference type="NCBI Taxonomy" id="2303421"/>
    <lineage>
        <taxon>Bacteria</taxon>
        <taxon>Bacillati</taxon>
        <taxon>Actinomycetota</taxon>
        <taxon>Actinomycetes</taxon>
        <taxon>Streptosporangiales</taxon>
        <taxon>Thermomonosporaceae</taxon>
        <taxon>Actinomadura</taxon>
    </lineage>
</organism>
<proteinExistence type="predicted"/>
<dbReference type="EMBL" id="QVNQ01000005">
    <property type="protein sequence ID" value="RFS83821.1"/>
    <property type="molecule type" value="Genomic_DNA"/>
</dbReference>
<feature type="region of interest" description="Disordered" evidence="1">
    <location>
        <begin position="33"/>
        <end position="62"/>
    </location>
</feature>
<accession>A0A372GEL7</accession>
<name>A0A372GEL7_9ACTN</name>
<dbReference type="Proteomes" id="UP000262882">
    <property type="component" value="Unassembled WGS sequence"/>
</dbReference>
<evidence type="ECO:0000256" key="1">
    <source>
        <dbReference type="SAM" id="MobiDB-lite"/>
    </source>
</evidence>
<keyword evidence="3" id="KW-1185">Reference proteome</keyword>